<keyword evidence="3" id="KW-1185">Reference proteome</keyword>
<evidence type="ECO:0000313" key="2">
    <source>
        <dbReference type="EMBL" id="MFC7436099.1"/>
    </source>
</evidence>
<dbReference type="EMBL" id="JBHTBX010000013">
    <property type="protein sequence ID" value="MFC7436099.1"/>
    <property type="molecule type" value="Genomic_DNA"/>
</dbReference>
<feature type="transmembrane region" description="Helical" evidence="1">
    <location>
        <begin position="67"/>
        <end position="90"/>
    </location>
</feature>
<accession>A0ABW2RDG8</accession>
<proteinExistence type="predicted"/>
<name>A0ABW2RDG8_9BURK</name>
<evidence type="ECO:0000313" key="3">
    <source>
        <dbReference type="Proteomes" id="UP001596495"/>
    </source>
</evidence>
<dbReference type="Proteomes" id="UP001596495">
    <property type="component" value="Unassembled WGS sequence"/>
</dbReference>
<keyword evidence="1" id="KW-1133">Transmembrane helix</keyword>
<keyword evidence="1" id="KW-0472">Membrane</keyword>
<dbReference type="RefSeq" id="WP_382259491.1">
    <property type="nucleotide sequence ID" value="NZ_JBHTBX010000013.1"/>
</dbReference>
<protein>
    <submittedName>
        <fullName evidence="2">Uncharacterized protein</fullName>
    </submittedName>
</protein>
<reference evidence="3" key="1">
    <citation type="journal article" date="2019" name="Int. J. Syst. Evol. Microbiol.">
        <title>The Global Catalogue of Microorganisms (GCM) 10K type strain sequencing project: providing services to taxonomists for standard genome sequencing and annotation.</title>
        <authorList>
            <consortium name="The Broad Institute Genomics Platform"/>
            <consortium name="The Broad Institute Genome Sequencing Center for Infectious Disease"/>
            <person name="Wu L."/>
            <person name="Ma J."/>
        </authorList>
    </citation>
    <scope>NUCLEOTIDE SEQUENCE [LARGE SCALE GENOMIC DNA]</scope>
    <source>
        <strain evidence="3">CCUG 54518</strain>
    </source>
</reference>
<gene>
    <name evidence="2" type="ORF">ACFQNJ_16435</name>
</gene>
<comment type="caution">
    <text evidence="2">The sequence shown here is derived from an EMBL/GenBank/DDBJ whole genome shotgun (WGS) entry which is preliminary data.</text>
</comment>
<keyword evidence="1" id="KW-0812">Transmembrane</keyword>
<feature type="transmembrane region" description="Helical" evidence="1">
    <location>
        <begin position="37"/>
        <end position="55"/>
    </location>
</feature>
<organism evidence="2 3">
    <name type="scientific">Hydrogenophaga bisanensis</name>
    <dbReference type="NCBI Taxonomy" id="439611"/>
    <lineage>
        <taxon>Bacteria</taxon>
        <taxon>Pseudomonadati</taxon>
        <taxon>Pseudomonadota</taxon>
        <taxon>Betaproteobacteria</taxon>
        <taxon>Burkholderiales</taxon>
        <taxon>Comamonadaceae</taxon>
        <taxon>Hydrogenophaga</taxon>
    </lineage>
</organism>
<evidence type="ECO:0000256" key="1">
    <source>
        <dbReference type="SAM" id="Phobius"/>
    </source>
</evidence>
<sequence>MVFQLTFARKRLYQSLREAGDTPDTANLRLLAIIRWWSVRATVAWMAVGHMALLVRSVLPESAPSSLTWWLTVVFTIGLFMGTASALRLVTLALNDELQKFLSTERDPADMIDSPIHQGR</sequence>